<proteinExistence type="predicted"/>
<gene>
    <name evidence="1" type="ORF">KTT_17500</name>
</gene>
<keyword evidence="2" id="KW-1185">Reference proteome</keyword>
<comment type="caution">
    <text evidence="1">The sequence shown here is derived from an EMBL/GenBank/DDBJ whole genome shotgun (WGS) entry which is preliminary data.</text>
</comment>
<protein>
    <recommendedName>
        <fullName evidence="3">DZANK-type domain-containing protein</fullName>
    </recommendedName>
</protein>
<evidence type="ECO:0000313" key="1">
    <source>
        <dbReference type="EMBL" id="GCE11891.1"/>
    </source>
</evidence>
<dbReference type="OrthoDB" id="949044at2"/>
<accession>A0A401ZYH2</accession>
<evidence type="ECO:0000313" key="2">
    <source>
        <dbReference type="Proteomes" id="UP000287352"/>
    </source>
</evidence>
<sequence>MTQHHRQHIQLSESAKQMLEELTSQRYPGKGRRQSQVIEDLILAAFQHGQQQEGGRSQPENEASQTFLQSEKHVGNVVAETRVPYQPLQLWPVEQGCPICQCSIQAIWNYCRYCGYELRKACSQCGEFCSTDRELARFCYVCGARL</sequence>
<dbReference type="AlphaFoldDB" id="A0A401ZYH2"/>
<dbReference type="Proteomes" id="UP000287352">
    <property type="component" value="Unassembled WGS sequence"/>
</dbReference>
<reference evidence="2" key="1">
    <citation type="submission" date="2018-12" db="EMBL/GenBank/DDBJ databases">
        <title>Tengunoibacter tsumagoiensis gen. nov., sp. nov., Dictyobacter kobayashii sp. nov., D. alpinus sp. nov., and D. joshuensis sp. nov. and description of Dictyobacteraceae fam. nov. within the order Ktedonobacterales isolated from Tengu-no-mugimeshi.</title>
        <authorList>
            <person name="Wang C.M."/>
            <person name="Zheng Y."/>
            <person name="Sakai Y."/>
            <person name="Toyoda A."/>
            <person name="Minakuchi Y."/>
            <person name="Abe K."/>
            <person name="Yokota A."/>
            <person name="Yabe S."/>
        </authorList>
    </citation>
    <scope>NUCLEOTIDE SEQUENCE [LARGE SCALE GENOMIC DNA]</scope>
    <source>
        <strain evidence="2">Uno3</strain>
    </source>
</reference>
<name>A0A401ZYH2_9CHLR</name>
<dbReference type="EMBL" id="BIFR01000001">
    <property type="protein sequence ID" value="GCE11891.1"/>
    <property type="molecule type" value="Genomic_DNA"/>
</dbReference>
<evidence type="ECO:0008006" key="3">
    <source>
        <dbReference type="Google" id="ProtNLM"/>
    </source>
</evidence>
<organism evidence="1 2">
    <name type="scientific">Tengunoibacter tsumagoiensis</name>
    <dbReference type="NCBI Taxonomy" id="2014871"/>
    <lineage>
        <taxon>Bacteria</taxon>
        <taxon>Bacillati</taxon>
        <taxon>Chloroflexota</taxon>
        <taxon>Ktedonobacteria</taxon>
        <taxon>Ktedonobacterales</taxon>
        <taxon>Dictyobacteraceae</taxon>
        <taxon>Tengunoibacter</taxon>
    </lineage>
</organism>
<dbReference type="RefSeq" id="WP_126579564.1">
    <property type="nucleotide sequence ID" value="NZ_BIFR01000001.1"/>
</dbReference>